<proteinExistence type="predicted"/>
<evidence type="ECO:0000313" key="1">
    <source>
        <dbReference type="EMBL" id="TGX82165.1"/>
    </source>
</evidence>
<reference evidence="1" key="1">
    <citation type="submission" date="2019-04" db="EMBL/GenBank/DDBJ databases">
        <title>Microbes associate with the intestines of laboratory mice.</title>
        <authorList>
            <person name="Navarre W."/>
            <person name="Wong E."/>
            <person name="Huang K."/>
            <person name="Tropini C."/>
            <person name="Ng K."/>
            <person name="Yu B."/>
        </authorList>
    </citation>
    <scope>NUCLEOTIDE SEQUENCE</scope>
    <source>
        <strain evidence="1">NM73_A23</strain>
    </source>
</reference>
<keyword evidence="2" id="KW-1185">Reference proteome</keyword>
<gene>
    <name evidence="1" type="ORF">E5358_07590</name>
</gene>
<sequence>MENILNTLLTDVNDIMWTYVLVVALIACGVWFTLKTGFMQFRMIPEMIRLLTDSAVETGQETMKSDASGNGKERHISSFQAFAVSLASRVGTGNLAGVATAIAIGGPGAVFWMWLIALIGAATSFVESTLAQLYKFRNKDSFIGGPAYYIQRGLKKTWMAQLFAVLITLQFGLSNNSIQSNTICGAMNVAFGFDTTVTGIVLVILSLLVVFGGIQRIAKVSSVIVPLMAVGYFLLAVYIVIINIHLVPEMFSIILKDAFGITQVTGGGIGAVMMNGIKRGLFSNEAGEGSAPNAAATARTSHPVKQGLIQALGVFTDTIVVCSCTAFIILLSGAYRDTSLNGIALTQSALGHEIGDCGPVFIAVAIFLFAFSSIIGNYYYGEANIRFLTKSNAVMTAYRITSAGVMVMFGALVSLDLVWMIGDFCMALLTMCNLVAIALLGKYAFRLLKNYREQKKSGIKEPVFKRSMMPDIADEIECWE</sequence>
<dbReference type="EMBL" id="SRZC01000011">
    <property type="protein sequence ID" value="TGX82165.1"/>
    <property type="molecule type" value="Genomic_DNA"/>
</dbReference>
<dbReference type="Proteomes" id="UP000308886">
    <property type="component" value="Unassembled WGS sequence"/>
</dbReference>
<evidence type="ECO:0000313" key="2">
    <source>
        <dbReference type="Proteomes" id="UP000308886"/>
    </source>
</evidence>
<comment type="caution">
    <text evidence="1">The sequence shown here is derived from an EMBL/GenBank/DDBJ whole genome shotgun (WGS) entry which is preliminary data.</text>
</comment>
<organism evidence="1 2">
    <name type="scientific">Palleniella muris</name>
    <dbReference type="NCBI Taxonomy" id="3038145"/>
    <lineage>
        <taxon>Bacteria</taxon>
        <taxon>Pseudomonadati</taxon>
        <taxon>Bacteroidota</taxon>
        <taxon>Bacteroidia</taxon>
        <taxon>Bacteroidales</taxon>
        <taxon>Prevotellaceae</taxon>
        <taxon>Palleniella</taxon>
    </lineage>
</organism>
<name>A0AC61QQC0_9BACT</name>
<protein>
    <submittedName>
        <fullName evidence="1">Alanine:cation symporter family protein</fullName>
    </submittedName>
</protein>
<accession>A0AC61QQC0</accession>